<proteinExistence type="predicted"/>
<dbReference type="PANTHER" id="PTHR28077">
    <property type="entry name" value="INOSITOL PHOSPHORYLCERAMIDE SYNTHASE REGULATORY SUBUNIT KEI1"/>
    <property type="match status" value="1"/>
</dbReference>
<evidence type="ECO:0000313" key="3">
    <source>
        <dbReference type="Proteomes" id="UP000722485"/>
    </source>
</evidence>
<keyword evidence="1" id="KW-0472">Membrane</keyword>
<evidence type="ECO:0000256" key="1">
    <source>
        <dbReference type="SAM" id="Phobius"/>
    </source>
</evidence>
<dbReference type="Proteomes" id="UP000722485">
    <property type="component" value="Unassembled WGS sequence"/>
</dbReference>
<dbReference type="GO" id="GO:0070917">
    <property type="term" value="F:inositol phosphoceramide synthase regulator activity"/>
    <property type="evidence" value="ECO:0007669"/>
    <property type="project" value="InterPro"/>
</dbReference>
<dbReference type="InterPro" id="IPR013862">
    <property type="entry name" value="Kei1"/>
</dbReference>
<dbReference type="PANTHER" id="PTHR28077:SF1">
    <property type="entry name" value="INOSITOL PHOSPHORYLCERAMIDE SYNTHASE REGULATORY SUBUNIT KEI1"/>
    <property type="match status" value="1"/>
</dbReference>
<evidence type="ECO:0008006" key="4">
    <source>
        <dbReference type="Google" id="ProtNLM"/>
    </source>
</evidence>
<dbReference type="GO" id="GO:0006673">
    <property type="term" value="P:inositol phosphoceramide metabolic process"/>
    <property type="evidence" value="ECO:0007669"/>
    <property type="project" value="InterPro"/>
</dbReference>
<feature type="transmembrane region" description="Helical" evidence="1">
    <location>
        <begin position="91"/>
        <end position="114"/>
    </location>
</feature>
<evidence type="ECO:0000313" key="2">
    <source>
        <dbReference type="EMBL" id="KAF7547876.1"/>
    </source>
</evidence>
<dbReference type="EMBL" id="JAANBB010000165">
    <property type="protein sequence ID" value="KAF7547876.1"/>
    <property type="molecule type" value="Genomic_DNA"/>
</dbReference>
<keyword evidence="1" id="KW-1133">Transmembrane helix</keyword>
<name>A0A9P5HAH9_9HYPO</name>
<keyword evidence="1" id="KW-0812">Transmembrane</keyword>
<sequence>MSRFTRLYLRVPRPTTLFGKIGLQTGTEVISLALVFNKVTGVYGLLAILTGYQLSLLQLTTYVYSIGILALLASLIPHIRKQSPFECLALAWMYIIDTGINAMYAAAFGLDWYFKSQSTDSSYSTDTQASGLSNLVVEGVKGLRQETAIHGKVVPQETAMSMMLIVASTLIRVYFCFVVMAYAKQVLHKYMQLMILEGPGVDDLEGPFAEDLPDGEGRKGRLGRMMVSYGRGYWLDQRDTDEWARSVEPNKPGSLGTLAGEV</sequence>
<keyword evidence="3" id="KW-1185">Reference proteome</keyword>
<feature type="transmembrane region" description="Helical" evidence="1">
    <location>
        <begin position="162"/>
        <end position="183"/>
    </location>
</feature>
<dbReference type="Pfam" id="PF08552">
    <property type="entry name" value="Kei1"/>
    <property type="match status" value="1"/>
</dbReference>
<protein>
    <recommendedName>
        <fullName evidence="4">Inositol phoshorylceramide synthase regulatory subunit kei1</fullName>
    </recommendedName>
</protein>
<feature type="transmembrane region" description="Helical" evidence="1">
    <location>
        <begin position="61"/>
        <end position="79"/>
    </location>
</feature>
<gene>
    <name evidence="2" type="ORF">G7Z17_g7427</name>
</gene>
<feature type="transmembrane region" description="Helical" evidence="1">
    <location>
        <begin position="29"/>
        <end position="49"/>
    </location>
</feature>
<comment type="caution">
    <text evidence="2">The sequence shown here is derived from an EMBL/GenBank/DDBJ whole genome shotgun (WGS) entry which is preliminary data.</text>
</comment>
<dbReference type="OrthoDB" id="9989112at2759"/>
<reference evidence="2" key="1">
    <citation type="submission" date="2020-03" db="EMBL/GenBank/DDBJ databases">
        <title>Draft Genome Sequence of Cylindrodendrum hubeiense.</title>
        <authorList>
            <person name="Buettner E."/>
            <person name="Kellner H."/>
        </authorList>
    </citation>
    <scope>NUCLEOTIDE SEQUENCE</scope>
    <source>
        <strain evidence="2">IHI 201604</strain>
    </source>
</reference>
<accession>A0A9P5HAH9</accession>
<organism evidence="2 3">
    <name type="scientific">Cylindrodendrum hubeiense</name>
    <dbReference type="NCBI Taxonomy" id="595255"/>
    <lineage>
        <taxon>Eukaryota</taxon>
        <taxon>Fungi</taxon>
        <taxon>Dikarya</taxon>
        <taxon>Ascomycota</taxon>
        <taxon>Pezizomycotina</taxon>
        <taxon>Sordariomycetes</taxon>
        <taxon>Hypocreomycetidae</taxon>
        <taxon>Hypocreales</taxon>
        <taxon>Nectriaceae</taxon>
        <taxon>Cylindrodendrum</taxon>
    </lineage>
</organism>
<dbReference type="GO" id="GO:0000139">
    <property type="term" value="C:Golgi membrane"/>
    <property type="evidence" value="ECO:0007669"/>
    <property type="project" value="TreeGrafter"/>
</dbReference>
<dbReference type="AlphaFoldDB" id="A0A9P5HAH9"/>
<dbReference type="GO" id="GO:0070916">
    <property type="term" value="C:inositol phosphoceramide synthase complex"/>
    <property type="evidence" value="ECO:0007669"/>
    <property type="project" value="TreeGrafter"/>
</dbReference>